<dbReference type="AlphaFoldDB" id="A0A378K7Y1"/>
<name>A0A378K7Y1_LEGPN</name>
<protein>
    <submittedName>
        <fullName evidence="1">Uncharacterized protein</fullName>
    </submittedName>
</protein>
<evidence type="ECO:0000313" key="2">
    <source>
        <dbReference type="Proteomes" id="UP000254631"/>
    </source>
</evidence>
<organism evidence="1 2">
    <name type="scientific">Legionella pneumophila</name>
    <dbReference type="NCBI Taxonomy" id="446"/>
    <lineage>
        <taxon>Bacteria</taxon>
        <taxon>Pseudomonadati</taxon>
        <taxon>Pseudomonadota</taxon>
        <taxon>Gammaproteobacteria</taxon>
        <taxon>Legionellales</taxon>
        <taxon>Legionellaceae</taxon>
        <taxon>Legionella</taxon>
    </lineage>
</organism>
<sequence length="38" mass="4300">MKDLRSLCLLLSFALHYLDFTAIGGSSVWGYQPSKKRP</sequence>
<dbReference type="Proteomes" id="UP000254631">
    <property type="component" value="Unassembled WGS sequence"/>
</dbReference>
<reference evidence="1 2" key="1">
    <citation type="submission" date="2018-06" db="EMBL/GenBank/DDBJ databases">
        <authorList>
            <consortium name="Pathogen Informatics"/>
            <person name="Doyle S."/>
        </authorList>
    </citation>
    <scope>NUCLEOTIDE SEQUENCE [LARGE SCALE GENOMIC DNA]</scope>
    <source>
        <strain evidence="1 2">NCTC12000</strain>
    </source>
</reference>
<proteinExistence type="predicted"/>
<evidence type="ECO:0000313" key="1">
    <source>
        <dbReference type="EMBL" id="STX80639.1"/>
    </source>
</evidence>
<accession>A0A378K7Y1</accession>
<dbReference type="EMBL" id="UGOL01000001">
    <property type="protein sequence ID" value="STX80639.1"/>
    <property type="molecule type" value="Genomic_DNA"/>
</dbReference>
<gene>
    <name evidence="1" type="ORF">NCTC12000_02655</name>
</gene>